<evidence type="ECO:0000313" key="8">
    <source>
        <dbReference type="Proteomes" id="UP000283509"/>
    </source>
</evidence>
<dbReference type="InterPro" id="IPR019347">
    <property type="entry name" value="Axonemal_dynein_light_chain"/>
</dbReference>
<feature type="compositionally biased region" description="Basic and acidic residues" evidence="5">
    <location>
        <begin position="392"/>
        <end position="408"/>
    </location>
</feature>
<comment type="caution">
    <text evidence="7">The sequence shown here is derived from an EMBL/GenBank/DDBJ whole genome shotgun (WGS) entry which is preliminary data.</text>
</comment>
<sequence length="432" mass="48378">MDKAVTLSCGGRMPLVGLGCWESPPDQVTQAVEAALDAGYRHIDTAYNYLNEEAVGAGIRNWLEKTGKSRGEVFVVTKLPMIGMYEGGVEKFLKKSLEKLKLGYVDLYLVHLPVGMKGKDDNDIFPVVDGQINVDFATDLIAVWREMEKMKTLGLARSIGVSNFSVKQLRKICAVAKVPPSVQQQVRRALKEGIYVSSTSAPGLSGALPPGGPLGTTPSVRLVLPPLHELRKKETQEILNLILPPREWEEAGQLWVQSVSTTPATSVDVQQLQEQLDLRLQEQEAFETGICPVRRDLYTQCFDELIRQVTINCAERGLLLYRVRDEIRETLDAYQRLYTSACAYGVRKALMAEEHKVKVGARCDELRKQVSELETRAESLRQEIEQLQTEAQDARKADADKHEETKTVHQARIEILKKKLEGIIKQATQPKK</sequence>
<evidence type="ECO:0000259" key="6">
    <source>
        <dbReference type="Pfam" id="PF00248"/>
    </source>
</evidence>
<dbReference type="Gene3D" id="3.20.20.100">
    <property type="entry name" value="NADP-dependent oxidoreductase domain"/>
    <property type="match status" value="1"/>
</dbReference>
<dbReference type="OrthoDB" id="273640at2759"/>
<proteinExistence type="inferred from homology"/>
<dbReference type="PANTHER" id="PTHR13183:SF0">
    <property type="entry name" value="AXONEMAL DYNEIN LIGHT INTERMEDIATE POLYPEPTIDE 1"/>
    <property type="match status" value="1"/>
</dbReference>
<dbReference type="EMBL" id="QCYY01000755">
    <property type="protein sequence ID" value="ROT82957.1"/>
    <property type="molecule type" value="Genomic_DNA"/>
</dbReference>
<dbReference type="GO" id="GO:0045504">
    <property type="term" value="F:dynein heavy chain binding"/>
    <property type="evidence" value="ECO:0007669"/>
    <property type="project" value="TreeGrafter"/>
</dbReference>
<dbReference type="SUPFAM" id="SSF51430">
    <property type="entry name" value="NAD(P)-linked oxidoreductase"/>
    <property type="match status" value="1"/>
</dbReference>
<dbReference type="AlphaFoldDB" id="A0A423U2K8"/>
<dbReference type="GO" id="GO:0016491">
    <property type="term" value="F:oxidoreductase activity"/>
    <property type="evidence" value="ECO:0007669"/>
    <property type="project" value="InterPro"/>
</dbReference>
<evidence type="ECO:0000256" key="5">
    <source>
        <dbReference type="SAM" id="MobiDB-lite"/>
    </source>
</evidence>
<keyword evidence="1" id="KW-0243">Dynein</keyword>
<dbReference type="PROSITE" id="PS00798">
    <property type="entry name" value="ALDOKETO_REDUCTASE_1"/>
    <property type="match status" value="1"/>
</dbReference>
<reference evidence="7 8" key="1">
    <citation type="submission" date="2018-04" db="EMBL/GenBank/DDBJ databases">
        <authorList>
            <person name="Zhang X."/>
            <person name="Yuan J."/>
            <person name="Li F."/>
            <person name="Xiang J."/>
        </authorList>
    </citation>
    <scope>NUCLEOTIDE SEQUENCE [LARGE SCALE GENOMIC DNA]</scope>
    <source>
        <tissue evidence="7">Muscle</tissue>
    </source>
</reference>
<evidence type="ECO:0000256" key="3">
    <source>
        <dbReference type="ARBA" id="ARBA00023175"/>
    </source>
</evidence>
<dbReference type="GO" id="GO:0097546">
    <property type="term" value="C:ciliary base"/>
    <property type="evidence" value="ECO:0007669"/>
    <property type="project" value="TreeGrafter"/>
</dbReference>
<feature type="domain" description="NADP-dependent oxidoreductase" evidence="6">
    <location>
        <begin position="21"/>
        <end position="184"/>
    </location>
</feature>
<organism evidence="7 8">
    <name type="scientific">Penaeus vannamei</name>
    <name type="common">Whiteleg shrimp</name>
    <name type="synonym">Litopenaeus vannamei</name>
    <dbReference type="NCBI Taxonomy" id="6689"/>
    <lineage>
        <taxon>Eukaryota</taxon>
        <taxon>Metazoa</taxon>
        <taxon>Ecdysozoa</taxon>
        <taxon>Arthropoda</taxon>
        <taxon>Crustacea</taxon>
        <taxon>Multicrustacea</taxon>
        <taxon>Malacostraca</taxon>
        <taxon>Eumalacostraca</taxon>
        <taxon>Eucarida</taxon>
        <taxon>Decapoda</taxon>
        <taxon>Dendrobranchiata</taxon>
        <taxon>Penaeoidea</taxon>
        <taxon>Penaeidae</taxon>
        <taxon>Penaeus</taxon>
    </lineage>
</organism>
<protein>
    <recommendedName>
        <fullName evidence="6">NADP-dependent oxidoreductase domain-containing protein</fullName>
    </recommendedName>
</protein>
<keyword evidence="2" id="KW-0175">Coiled coil</keyword>
<reference evidence="7 8" key="2">
    <citation type="submission" date="2019-01" db="EMBL/GenBank/DDBJ databases">
        <title>The decoding of complex shrimp genome reveals the adaptation for benthos swimmer, frequently molting mechanism and breeding impact on genome.</title>
        <authorList>
            <person name="Sun Y."/>
            <person name="Gao Y."/>
            <person name="Yu Y."/>
        </authorList>
    </citation>
    <scope>NUCLEOTIDE SEQUENCE [LARGE SCALE GENOMIC DNA]</scope>
    <source>
        <tissue evidence="7">Muscle</tissue>
    </source>
</reference>
<dbReference type="InterPro" id="IPR036812">
    <property type="entry name" value="NAD(P)_OxRdtase_dom_sf"/>
</dbReference>
<dbReference type="PANTHER" id="PTHR13183">
    <property type="entry name" value="AXONEMAL INNER ARM DYNEIN LIGHT CHAIN 28"/>
    <property type="match status" value="1"/>
</dbReference>
<evidence type="ECO:0000313" key="7">
    <source>
        <dbReference type="EMBL" id="ROT82957.1"/>
    </source>
</evidence>
<evidence type="ECO:0000256" key="2">
    <source>
        <dbReference type="ARBA" id="ARBA00023054"/>
    </source>
</evidence>
<evidence type="ECO:0000256" key="1">
    <source>
        <dbReference type="ARBA" id="ARBA00023017"/>
    </source>
</evidence>
<dbReference type="InterPro" id="IPR020471">
    <property type="entry name" value="AKR"/>
</dbReference>
<dbReference type="PROSITE" id="PS00062">
    <property type="entry name" value="ALDOKETO_REDUCTASE_2"/>
    <property type="match status" value="1"/>
</dbReference>
<evidence type="ECO:0000256" key="4">
    <source>
        <dbReference type="ARBA" id="ARBA00038114"/>
    </source>
</evidence>
<dbReference type="InterPro" id="IPR018170">
    <property type="entry name" value="Aldo/ket_reductase_CS"/>
</dbReference>
<comment type="similarity">
    <text evidence="4">Belongs to the inner dynein arm light chain family.</text>
</comment>
<keyword evidence="8" id="KW-1185">Reference proteome</keyword>
<dbReference type="STRING" id="6689.A0A423U2K8"/>
<feature type="region of interest" description="Disordered" evidence="5">
    <location>
        <begin position="388"/>
        <end position="408"/>
    </location>
</feature>
<dbReference type="InterPro" id="IPR023210">
    <property type="entry name" value="NADP_OxRdtase_dom"/>
</dbReference>
<keyword evidence="3" id="KW-0505">Motor protein</keyword>
<dbReference type="GO" id="GO:0005930">
    <property type="term" value="C:axoneme"/>
    <property type="evidence" value="ECO:0007669"/>
    <property type="project" value="TreeGrafter"/>
</dbReference>
<dbReference type="PRINTS" id="PR00069">
    <property type="entry name" value="ALDKETRDTASE"/>
</dbReference>
<dbReference type="Proteomes" id="UP000283509">
    <property type="component" value="Unassembled WGS sequence"/>
</dbReference>
<gene>
    <name evidence="7" type="ORF">C7M84_023858</name>
</gene>
<name>A0A423U2K8_PENVA</name>
<dbReference type="Pfam" id="PF00248">
    <property type="entry name" value="Aldo_ket_red"/>
    <property type="match status" value="1"/>
</dbReference>
<dbReference type="Pfam" id="PF10211">
    <property type="entry name" value="Ax_dynein_light"/>
    <property type="match status" value="1"/>
</dbReference>
<dbReference type="GO" id="GO:0030286">
    <property type="term" value="C:dynein complex"/>
    <property type="evidence" value="ECO:0007669"/>
    <property type="project" value="UniProtKB-KW"/>
</dbReference>
<accession>A0A423U2K8</accession>